<dbReference type="GO" id="GO:0016491">
    <property type="term" value="F:oxidoreductase activity"/>
    <property type="evidence" value="ECO:0007669"/>
    <property type="project" value="InterPro"/>
</dbReference>
<sequence>MPYKCLTFIHRKPTTTPTAFRTAWETHMQLLMALTHPHQPLESVRHYPARTDSAIAQRAPVSARPADANAPLVLLGDADLVTWDCLSECTYRDELHFQQFYAMLSEKGVGERIAASEERASDMGRLKVVVVGETVVDRFEGR</sequence>
<dbReference type="Gene3D" id="3.30.70.100">
    <property type="match status" value="1"/>
</dbReference>
<dbReference type="OrthoDB" id="2519291at2759"/>
<protein>
    <recommendedName>
        <fullName evidence="2">EthD domain-containing protein</fullName>
    </recommendedName>
</protein>
<evidence type="ECO:0000313" key="4">
    <source>
        <dbReference type="Proteomes" id="UP000799764"/>
    </source>
</evidence>
<dbReference type="Proteomes" id="UP000799764">
    <property type="component" value="Unassembled WGS sequence"/>
</dbReference>
<dbReference type="InterPro" id="IPR009799">
    <property type="entry name" value="EthD_dom"/>
</dbReference>
<reference evidence="3" key="1">
    <citation type="journal article" date="2020" name="Stud. Mycol.">
        <title>101 Dothideomycetes genomes: a test case for predicting lifestyles and emergence of pathogens.</title>
        <authorList>
            <person name="Haridas S."/>
            <person name="Albert R."/>
            <person name="Binder M."/>
            <person name="Bloem J."/>
            <person name="Labutti K."/>
            <person name="Salamov A."/>
            <person name="Andreopoulos B."/>
            <person name="Baker S."/>
            <person name="Barry K."/>
            <person name="Bills G."/>
            <person name="Bluhm B."/>
            <person name="Cannon C."/>
            <person name="Castanera R."/>
            <person name="Culley D."/>
            <person name="Daum C."/>
            <person name="Ezra D."/>
            <person name="Gonzalez J."/>
            <person name="Henrissat B."/>
            <person name="Kuo A."/>
            <person name="Liang C."/>
            <person name="Lipzen A."/>
            <person name="Lutzoni F."/>
            <person name="Magnuson J."/>
            <person name="Mondo S."/>
            <person name="Nolan M."/>
            <person name="Ohm R."/>
            <person name="Pangilinan J."/>
            <person name="Park H.-J."/>
            <person name="Ramirez L."/>
            <person name="Alfaro M."/>
            <person name="Sun H."/>
            <person name="Tritt A."/>
            <person name="Yoshinaga Y."/>
            <person name="Zwiers L.-H."/>
            <person name="Turgeon B."/>
            <person name="Goodwin S."/>
            <person name="Spatafora J."/>
            <person name="Crous P."/>
            <person name="Grigoriev I."/>
        </authorList>
    </citation>
    <scope>NUCLEOTIDE SEQUENCE</scope>
    <source>
        <strain evidence="3">CBS 690.94</strain>
    </source>
</reference>
<organism evidence="3 4">
    <name type="scientific">Karstenula rhodostoma CBS 690.94</name>
    <dbReference type="NCBI Taxonomy" id="1392251"/>
    <lineage>
        <taxon>Eukaryota</taxon>
        <taxon>Fungi</taxon>
        <taxon>Dikarya</taxon>
        <taxon>Ascomycota</taxon>
        <taxon>Pezizomycotina</taxon>
        <taxon>Dothideomycetes</taxon>
        <taxon>Pleosporomycetidae</taxon>
        <taxon>Pleosporales</taxon>
        <taxon>Massarineae</taxon>
        <taxon>Didymosphaeriaceae</taxon>
        <taxon>Karstenula</taxon>
    </lineage>
</organism>
<evidence type="ECO:0000259" key="2">
    <source>
        <dbReference type="Pfam" id="PF07110"/>
    </source>
</evidence>
<accession>A0A9P4PVS5</accession>
<gene>
    <name evidence="3" type="ORF">P171DRAFT_427355</name>
</gene>
<dbReference type="Pfam" id="PF07110">
    <property type="entry name" value="EthD"/>
    <property type="match status" value="1"/>
</dbReference>
<comment type="caution">
    <text evidence="3">The sequence shown here is derived from an EMBL/GenBank/DDBJ whole genome shotgun (WGS) entry which is preliminary data.</text>
</comment>
<keyword evidence="4" id="KW-1185">Reference proteome</keyword>
<proteinExistence type="inferred from homology"/>
<evidence type="ECO:0000313" key="3">
    <source>
        <dbReference type="EMBL" id="KAF2451137.1"/>
    </source>
</evidence>
<dbReference type="AlphaFoldDB" id="A0A9P4PVS5"/>
<dbReference type="SUPFAM" id="SSF54909">
    <property type="entry name" value="Dimeric alpha+beta barrel"/>
    <property type="match status" value="1"/>
</dbReference>
<evidence type="ECO:0000256" key="1">
    <source>
        <dbReference type="ARBA" id="ARBA00005986"/>
    </source>
</evidence>
<dbReference type="EMBL" id="MU001493">
    <property type="protein sequence ID" value="KAF2451137.1"/>
    <property type="molecule type" value="Genomic_DNA"/>
</dbReference>
<dbReference type="InterPro" id="IPR011008">
    <property type="entry name" value="Dimeric_a/b-barrel"/>
</dbReference>
<comment type="similarity">
    <text evidence="1">Belongs to the tpcK family.</text>
</comment>
<feature type="domain" description="EthD" evidence="2">
    <location>
        <begin position="12"/>
        <end position="119"/>
    </location>
</feature>
<name>A0A9P4PVS5_9PLEO</name>